<sequence length="77" mass="8350">MLSIQSLVVAAAEAEHVELPIPAFGFGLIALALFAAGLVALWSFRNTAHGVEQAQQRRAQAQELDVARGRHRAEDRT</sequence>
<dbReference type="RefSeq" id="WP_179463010.1">
    <property type="nucleotide sequence ID" value="NZ_JACBZX010000001.1"/>
</dbReference>
<accession>A0A852X5H4</accession>
<evidence type="ECO:0000256" key="1">
    <source>
        <dbReference type="SAM" id="Phobius"/>
    </source>
</evidence>
<name>A0A852X5H4_9MICO</name>
<evidence type="ECO:0000313" key="2">
    <source>
        <dbReference type="EMBL" id="NYG37678.1"/>
    </source>
</evidence>
<dbReference type="AlphaFoldDB" id="A0A852X5H4"/>
<dbReference type="EMBL" id="JACBZX010000001">
    <property type="protein sequence ID" value="NYG37678.1"/>
    <property type="molecule type" value="Genomic_DNA"/>
</dbReference>
<keyword evidence="3" id="KW-1185">Reference proteome</keyword>
<protein>
    <submittedName>
        <fullName evidence="2">Uncharacterized protein</fullName>
    </submittedName>
</protein>
<feature type="transmembrane region" description="Helical" evidence="1">
    <location>
        <begin position="24"/>
        <end position="44"/>
    </location>
</feature>
<proteinExistence type="predicted"/>
<comment type="caution">
    <text evidence="2">The sequence shown here is derived from an EMBL/GenBank/DDBJ whole genome shotgun (WGS) entry which is preliminary data.</text>
</comment>
<keyword evidence="1" id="KW-0472">Membrane</keyword>
<reference evidence="2 3" key="1">
    <citation type="submission" date="2020-07" db="EMBL/GenBank/DDBJ databases">
        <title>Sequencing the genomes of 1000 actinobacteria strains.</title>
        <authorList>
            <person name="Klenk H.-P."/>
        </authorList>
    </citation>
    <scope>NUCLEOTIDE SEQUENCE [LARGE SCALE GENOMIC DNA]</scope>
    <source>
        <strain evidence="2 3">DSM 24723</strain>
    </source>
</reference>
<gene>
    <name evidence="2" type="ORF">BJY28_002147</name>
</gene>
<evidence type="ECO:0000313" key="3">
    <source>
        <dbReference type="Proteomes" id="UP000592181"/>
    </source>
</evidence>
<keyword evidence="1" id="KW-0812">Transmembrane</keyword>
<dbReference type="Proteomes" id="UP000592181">
    <property type="component" value="Unassembled WGS sequence"/>
</dbReference>
<organism evidence="2 3">
    <name type="scientific">Janibacter alkaliphilus</name>
    <dbReference type="NCBI Taxonomy" id="1069963"/>
    <lineage>
        <taxon>Bacteria</taxon>
        <taxon>Bacillati</taxon>
        <taxon>Actinomycetota</taxon>
        <taxon>Actinomycetes</taxon>
        <taxon>Micrococcales</taxon>
        <taxon>Intrasporangiaceae</taxon>
        <taxon>Janibacter</taxon>
    </lineage>
</organism>
<keyword evidence="1" id="KW-1133">Transmembrane helix</keyword>